<dbReference type="EMBL" id="UGHJ01000001">
    <property type="protein sequence ID" value="STO68431.1"/>
    <property type="molecule type" value="Genomic_DNA"/>
</dbReference>
<dbReference type="EMBL" id="UGHF01000001">
    <property type="protein sequence ID" value="STO60664.1"/>
    <property type="molecule type" value="Genomic_DNA"/>
</dbReference>
<protein>
    <submittedName>
        <fullName evidence="2 3">Phage associated protein</fullName>
    </submittedName>
</protein>
<dbReference type="RefSeq" id="WP_115072878.1">
    <property type="nucleotide sequence ID" value="NZ_UGHE01000002.1"/>
</dbReference>
<dbReference type="Pfam" id="PF13274">
    <property type="entry name" value="SocA_Panacea"/>
    <property type="match status" value="1"/>
</dbReference>
<evidence type="ECO:0000259" key="1">
    <source>
        <dbReference type="Pfam" id="PF13274"/>
    </source>
</evidence>
<dbReference type="OrthoDB" id="9813053at2"/>
<evidence type="ECO:0000313" key="4">
    <source>
        <dbReference type="Proteomes" id="UP000254329"/>
    </source>
</evidence>
<sequence>MFNEAKTAQAAAYLLYKAGGTMHHIKLMKLLYLADRLSWQLNECSISGDDYYSLPYGPVLSNTLNLMRGETLNRLPSIWEEWISDKENHQVSLAKHVDTSDEYFWGELSLSDEEILNDVFKKYGSLDRFTLVELTHDPRYIPEWENPHGGAKKIPLERLLSYIGKTKEQIQSILEELEELEHIDRLFKGK</sequence>
<dbReference type="InterPro" id="IPR025272">
    <property type="entry name" value="SocA_Panacea"/>
</dbReference>
<gene>
    <name evidence="2" type="ORF">NCTC1659_01959</name>
    <name evidence="3" type="ORF">NCTC8540_00926</name>
</gene>
<keyword evidence="4" id="KW-1185">Reference proteome</keyword>
<feature type="domain" description="Antitoxin SocA-like Panacea" evidence="1">
    <location>
        <begin position="27"/>
        <end position="138"/>
    </location>
</feature>
<accession>A0A377HW66</accession>
<dbReference type="Proteomes" id="UP000254496">
    <property type="component" value="Unassembled WGS sequence"/>
</dbReference>
<evidence type="ECO:0000313" key="2">
    <source>
        <dbReference type="EMBL" id="STO60664.1"/>
    </source>
</evidence>
<evidence type="ECO:0000313" key="3">
    <source>
        <dbReference type="EMBL" id="STO68431.1"/>
    </source>
</evidence>
<name>A0A377HW66_9PAST</name>
<reference evidence="4 5" key="1">
    <citation type="submission" date="2018-06" db="EMBL/GenBank/DDBJ databases">
        <authorList>
            <consortium name="Pathogen Informatics"/>
            <person name="Doyle S."/>
        </authorList>
    </citation>
    <scope>NUCLEOTIDE SEQUENCE [LARGE SCALE GENOMIC DNA]</scope>
    <source>
        <strain evidence="2 4">NCTC1659</strain>
        <strain evidence="3 5">NCTC8540</strain>
    </source>
</reference>
<dbReference type="Proteomes" id="UP000254329">
    <property type="component" value="Unassembled WGS sequence"/>
</dbReference>
<proteinExistence type="predicted"/>
<dbReference type="AlphaFoldDB" id="A0A377HW66"/>
<evidence type="ECO:0000313" key="5">
    <source>
        <dbReference type="Proteomes" id="UP000254496"/>
    </source>
</evidence>
<organism evidence="2 4">
    <name type="scientific">Canicola haemoglobinophilus</name>
    <dbReference type="NCBI Taxonomy" id="733"/>
    <lineage>
        <taxon>Bacteria</taxon>
        <taxon>Pseudomonadati</taxon>
        <taxon>Pseudomonadota</taxon>
        <taxon>Gammaproteobacteria</taxon>
        <taxon>Pasteurellales</taxon>
        <taxon>Pasteurellaceae</taxon>
        <taxon>Canicola</taxon>
    </lineage>
</organism>